<dbReference type="Pfam" id="PF13279">
    <property type="entry name" value="4HBT_2"/>
    <property type="match status" value="1"/>
</dbReference>
<gene>
    <name evidence="1" type="ORF">CC117_02390</name>
</gene>
<evidence type="ECO:0000313" key="2">
    <source>
        <dbReference type="Proteomes" id="UP000179627"/>
    </source>
</evidence>
<organism evidence="1 2">
    <name type="scientific">Parafrankia colletiae</name>
    <dbReference type="NCBI Taxonomy" id="573497"/>
    <lineage>
        <taxon>Bacteria</taxon>
        <taxon>Bacillati</taxon>
        <taxon>Actinomycetota</taxon>
        <taxon>Actinomycetes</taxon>
        <taxon>Frankiales</taxon>
        <taxon>Frankiaceae</taxon>
        <taxon>Parafrankia</taxon>
    </lineage>
</organism>
<reference evidence="2" key="1">
    <citation type="submission" date="2016-07" db="EMBL/GenBank/DDBJ databases">
        <title>Sequence Frankia sp. strain CcI1.17.</title>
        <authorList>
            <person name="Ghodhbane-Gtari F."/>
            <person name="Swanson E."/>
            <person name="Gueddou A."/>
            <person name="Morris K."/>
            <person name="Hezbri K."/>
            <person name="Ktari A."/>
            <person name="Nouioui I."/>
            <person name="Abebe-Akele F."/>
            <person name="Simpson S."/>
            <person name="Thomas K."/>
            <person name="Gtari M."/>
            <person name="Tisa L.S."/>
            <person name="Hurst S."/>
        </authorList>
    </citation>
    <scope>NUCLEOTIDE SEQUENCE [LARGE SCALE GENOMIC DNA]</scope>
    <source>
        <strain evidence="2">Cc1.17</strain>
    </source>
</reference>
<accession>A0A1S1QV82</accession>
<dbReference type="InterPro" id="IPR029069">
    <property type="entry name" value="HotDog_dom_sf"/>
</dbReference>
<dbReference type="OrthoDB" id="9799036at2"/>
<dbReference type="Proteomes" id="UP000179627">
    <property type="component" value="Unassembled WGS sequence"/>
</dbReference>
<dbReference type="EMBL" id="MBLM01000108">
    <property type="protein sequence ID" value="OHV38618.1"/>
    <property type="molecule type" value="Genomic_DNA"/>
</dbReference>
<comment type="caution">
    <text evidence="1">The sequence shown here is derived from an EMBL/GenBank/DDBJ whole genome shotgun (WGS) entry which is preliminary data.</text>
</comment>
<dbReference type="AlphaFoldDB" id="A0A1S1QV82"/>
<keyword evidence="2" id="KW-1185">Reference proteome</keyword>
<dbReference type="CDD" id="cd00586">
    <property type="entry name" value="4HBT"/>
    <property type="match status" value="1"/>
</dbReference>
<sequence length="157" mass="16905">MGAKLDPARTRLANYPFVLTMQPRFGDMDSLGHVNNVAIAALFEEARVAMNRAVLGASHVALPQERRPLPVVVARVEIDYLREVRYPGSYQVAVGVGRIGTSSIQQVCGLFEDEICLALCDAVLVHRGPTGPVPVPEPVRGLLTTMAFPAQVPATTT</sequence>
<proteinExistence type="predicted"/>
<dbReference type="SUPFAM" id="SSF54637">
    <property type="entry name" value="Thioesterase/thiol ester dehydrase-isomerase"/>
    <property type="match status" value="1"/>
</dbReference>
<name>A0A1S1QV82_9ACTN</name>
<dbReference type="Gene3D" id="3.10.129.10">
    <property type="entry name" value="Hotdog Thioesterase"/>
    <property type="match status" value="1"/>
</dbReference>
<protein>
    <submittedName>
        <fullName evidence="1">Thioesterase</fullName>
    </submittedName>
</protein>
<dbReference type="RefSeq" id="WP_071083656.1">
    <property type="nucleotide sequence ID" value="NZ_MBLM01000108.1"/>
</dbReference>
<evidence type="ECO:0000313" key="1">
    <source>
        <dbReference type="EMBL" id="OHV38618.1"/>
    </source>
</evidence>